<gene>
    <name evidence="1" type="ORF">VICG_00952</name>
</gene>
<dbReference type="AlphaFoldDB" id="L2GN57"/>
<evidence type="ECO:0000313" key="2">
    <source>
        <dbReference type="Proteomes" id="UP000011082"/>
    </source>
</evidence>
<accession>L2GN57</accession>
<dbReference type="InterPro" id="IPR031527">
    <property type="entry name" value="DUF5091"/>
</dbReference>
<keyword evidence="2" id="KW-1185">Reference proteome</keyword>
<sequence>MSGSVLNSNTQNTSAQANAQNSIMSKLNSVLSLPTQENIFSIFDIDGYIRLNMLYINPVSLKHLKAKLDELGMASWMLAENELIFRLEQGIVSFRGILTITFKESKIFSLELDFDPVISSPRCGEFLREIEVFLKQCDACFFMAYFTSVDSEILGHPLSESIGFLASRK</sequence>
<dbReference type="VEuPathDB" id="MicrosporidiaDB:VICG_00952"/>
<dbReference type="Proteomes" id="UP000011082">
    <property type="component" value="Unassembled WGS sequence"/>
</dbReference>
<dbReference type="InParanoid" id="L2GN57"/>
<organism evidence="1 2">
    <name type="scientific">Vittaforma corneae (strain ATCC 50505)</name>
    <name type="common">Microsporidian parasite</name>
    <name type="synonym">Nosema corneum</name>
    <dbReference type="NCBI Taxonomy" id="993615"/>
    <lineage>
        <taxon>Eukaryota</taxon>
        <taxon>Fungi</taxon>
        <taxon>Fungi incertae sedis</taxon>
        <taxon>Microsporidia</taxon>
        <taxon>Nosematidae</taxon>
        <taxon>Vittaforma</taxon>
    </lineage>
</organism>
<protein>
    <submittedName>
        <fullName evidence="1">Uncharacterized protein</fullName>
    </submittedName>
</protein>
<dbReference type="HOGENOM" id="CLU_1713232_0_0_1"/>
<dbReference type="EMBL" id="JH370136">
    <property type="protein sequence ID" value="ELA41935.1"/>
    <property type="molecule type" value="Genomic_DNA"/>
</dbReference>
<dbReference type="Pfam" id="PF17012">
    <property type="entry name" value="DUF5091"/>
    <property type="match status" value="1"/>
</dbReference>
<evidence type="ECO:0000313" key="1">
    <source>
        <dbReference type="EMBL" id="ELA41935.1"/>
    </source>
</evidence>
<dbReference type="OrthoDB" id="2193909at2759"/>
<reference evidence="2" key="1">
    <citation type="submission" date="2011-05" db="EMBL/GenBank/DDBJ databases">
        <title>The genome sequence of Vittaforma corneae strain ATCC 50505.</title>
        <authorList>
            <consortium name="The Broad Institute Genome Sequencing Platform"/>
            <person name="Cuomo C."/>
            <person name="Didier E."/>
            <person name="Bowers L."/>
            <person name="Young S.K."/>
            <person name="Zeng Q."/>
            <person name="Gargeya S."/>
            <person name="Fitzgerald M."/>
            <person name="Haas B."/>
            <person name="Abouelleil A."/>
            <person name="Alvarado L."/>
            <person name="Arachchi H.M."/>
            <person name="Berlin A."/>
            <person name="Chapman S.B."/>
            <person name="Gearin G."/>
            <person name="Goldberg J."/>
            <person name="Griggs A."/>
            <person name="Gujja S."/>
            <person name="Hansen M."/>
            <person name="Heiman D."/>
            <person name="Howarth C."/>
            <person name="Larimer J."/>
            <person name="Lui A."/>
            <person name="MacDonald P.J.P."/>
            <person name="McCowen C."/>
            <person name="Montmayeur A."/>
            <person name="Murphy C."/>
            <person name="Neiman D."/>
            <person name="Pearson M."/>
            <person name="Priest M."/>
            <person name="Roberts A."/>
            <person name="Saif S."/>
            <person name="Shea T."/>
            <person name="Sisk P."/>
            <person name="Stolte C."/>
            <person name="Sykes S."/>
            <person name="Wortman J."/>
            <person name="Nusbaum C."/>
            <person name="Birren B."/>
        </authorList>
    </citation>
    <scope>NUCLEOTIDE SEQUENCE [LARGE SCALE GENOMIC DNA]</scope>
    <source>
        <strain evidence="2">ATCC 50505</strain>
    </source>
</reference>
<dbReference type="RefSeq" id="XP_007604399.1">
    <property type="nucleotide sequence ID" value="XM_007604337.1"/>
</dbReference>
<proteinExistence type="predicted"/>
<name>L2GN57_VITCO</name>
<dbReference type="OMA" id="YFINSDY"/>
<dbReference type="GeneID" id="19881664"/>